<dbReference type="AlphaFoldDB" id="A0A1U1BJR3"/>
<dbReference type="Proteomes" id="UP000190074">
    <property type="component" value="Unassembled WGS sequence"/>
</dbReference>
<organism evidence="1 2">
    <name type="scientific">Mycobacteroides abscessus subsp. massiliense</name>
    <dbReference type="NCBI Taxonomy" id="1962118"/>
    <lineage>
        <taxon>Bacteria</taxon>
        <taxon>Bacillati</taxon>
        <taxon>Actinomycetota</taxon>
        <taxon>Actinomycetes</taxon>
        <taxon>Mycobacteriales</taxon>
        <taxon>Mycobacteriaceae</taxon>
        <taxon>Mycobacteroides</taxon>
        <taxon>Mycobacteroides abscessus</taxon>
    </lineage>
</organism>
<proteinExistence type="predicted"/>
<dbReference type="EMBL" id="FVGW01000015">
    <property type="protein sequence ID" value="SKM81333.1"/>
    <property type="molecule type" value="Genomic_DNA"/>
</dbReference>
<protein>
    <submittedName>
        <fullName evidence="1">Uncharacterized protein</fullName>
    </submittedName>
</protein>
<gene>
    <name evidence="1" type="ORF">SAMEA2259716_05168</name>
</gene>
<sequence>MVTRTSIATALRRLRYWPGRKADMHMWHLDERKTSRVQVFRGEKGNGLALITLRDGDFAASHINNAVRYRRLIWEEFFPKDSVPPTLIANLLHPELWLEDKPSVVEIEFDDGGRFRCESEIDPETLTQLNRLGAQWDEGAGYVPYSPPPPTTAVVLRRIAVSELPKSNLFRGMARYLAVDWVEATAIALRAGRWESIPAGLPFAMHEAVRSLFNDPMCLSRPEGKPVSWMNGQHRGEAMRRQGVVETIIEEKRPIDAAPLPGELYKVSEF</sequence>
<name>A0A1U1BJR3_9MYCO</name>
<evidence type="ECO:0000313" key="1">
    <source>
        <dbReference type="EMBL" id="SKM81333.1"/>
    </source>
</evidence>
<evidence type="ECO:0000313" key="2">
    <source>
        <dbReference type="Proteomes" id="UP000190074"/>
    </source>
</evidence>
<accession>A0A1U1BJR3</accession>
<reference evidence="1 2" key="1">
    <citation type="submission" date="2016-11" db="EMBL/GenBank/DDBJ databases">
        <authorList>
            <consortium name="Pathogen Informatics"/>
        </authorList>
    </citation>
    <scope>NUCLEOTIDE SEQUENCE [LARGE SCALE GENOMIC DNA]</scope>
    <source>
        <strain evidence="1 2">911</strain>
    </source>
</reference>